<proteinExistence type="predicted"/>
<dbReference type="EMBL" id="GEDV01011259">
    <property type="protein sequence ID" value="JAP77298.1"/>
    <property type="molecule type" value="Transcribed_RNA"/>
</dbReference>
<protein>
    <recommendedName>
        <fullName evidence="2">Cystatin</fullName>
    </recommendedName>
</protein>
<evidence type="ECO:0000313" key="1">
    <source>
        <dbReference type="EMBL" id="JAP77298.1"/>
    </source>
</evidence>
<name>A0A131YFI3_RHIAP</name>
<reference evidence="1" key="1">
    <citation type="journal article" date="2016" name="Ticks Tick Borne Dis.">
        <title>De novo assembly and annotation of the salivary gland transcriptome of Rhipicephalus appendiculatus male and female ticks during blood feeding.</title>
        <authorList>
            <person name="de Castro M.H."/>
            <person name="de Klerk D."/>
            <person name="Pienaar R."/>
            <person name="Latif A.A."/>
            <person name="Rees D.J."/>
            <person name="Mans B.J."/>
        </authorList>
    </citation>
    <scope>NUCLEOTIDE SEQUENCE</scope>
    <source>
        <tissue evidence="1">Salivary glands</tissue>
    </source>
</reference>
<evidence type="ECO:0008006" key="2">
    <source>
        <dbReference type="Google" id="ProtNLM"/>
    </source>
</evidence>
<dbReference type="AlphaFoldDB" id="A0A131YFI3"/>
<accession>A0A131YFI3</accession>
<organism evidence="1">
    <name type="scientific">Rhipicephalus appendiculatus</name>
    <name type="common">Brown ear tick</name>
    <dbReference type="NCBI Taxonomy" id="34631"/>
    <lineage>
        <taxon>Eukaryota</taxon>
        <taxon>Metazoa</taxon>
        <taxon>Ecdysozoa</taxon>
        <taxon>Arthropoda</taxon>
        <taxon>Chelicerata</taxon>
        <taxon>Arachnida</taxon>
        <taxon>Acari</taxon>
        <taxon>Parasitiformes</taxon>
        <taxon>Ixodida</taxon>
        <taxon>Ixodoidea</taxon>
        <taxon>Ixodidae</taxon>
        <taxon>Rhipicephalinae</taxon>
        <taxon>Rhipicephalus</taxon>
        <taxon>Rhipicephalus</taxon>
    </lineage>
</organism>
<sequence length="153" mass="18222">MNSRRSTMLLRLVAIALVIIVTGIGFCDTHFMTHKTFEVPESAYHHYTHLAYHLARFKSRDRRRAFYLLSLTRVVWPRGKPNQVTITIDVADSTCRRWPKYPQHFRCKPRVNSPRYSCKGRALVRNGVQFVRFLRTKCWKVSCRRREFLGYPF</sequence>